<name>A0A9J6G109_HAELO</name>
<evidence type="ECO:0000256" key="5">
    <source>
        <dbReference type="ARBA" id="ARBA00022801"/>
    </source>
</evidence>
<keyword evidence="3" id="KW-0645">Protease</keyword>
<dbReference type="InterPro" id="IPR042089">
    <property type="entry name" value="Peptidase_M13_dom_2"/>
</dbReference>
<comment type="caution">
    <text evidence="11">The sequence shown here is derived from an EMBL/GenBank/DDBJ whole genome shotgun (WGS) entry which is preliminary data.</text>
</comment>
<dbReference type="InterPro" id="IPR024079">
    <property type="entry name" value="MetalloPept_cat_dom_sf"/>
</dbReference>
<dbReference type="PANTHER" id="PTHR11733">
    <property type="entry name" value="ZINC METALLOPROTEASE FAMILY M13 NEPRILYSIN-RELATED"/>
    <property type="match status" value="1"/>
</dbReference>
<dbReference type="InterPro" id="IPR000718">
    <property type="entry name" value="Peptidase_M13"/>
</dbReference>
<evidence type="ECO:0000256" key="3">
    <source>
        <dbReference type="ARBA" id="ARBA00022670"/>
    </source>
</evidence>
<dbReference type="Gene3D" id="1.10.1380.10">
    <property type="entry name" value="Neutral endopeptidase , domain2"/>
    <property type="match status" value="1"/>
</dbReference>
<dbReference type="VEuPathDB" id="VectorBase:HLOH_047894"/>
<feature type="domain" description="Peptidase M13 C-terminal" evidence="9">
    <location>
        <begin position="531"/>
        <end position="702"/>
    </location>
</feature>
<keyword evidence="12" id="KW-1185">Reference proteome</keyword>
<comment type="similarity">
    <text evidence="2">Belongs to the peptidase M13 family.</text>
</comment>
<evidence type="ECO:0000259" key="10">
    <source>
        <dbReference type="Pfam" id="PF05649"/>
    </source>
</evidence>
<comment type="cofactor">
    <cofactor evidence="1">
        <name>Zn(2+)</name>
        <dbReference type="ChEBI" id="CHEBI:29105"/>
    </cofactor>
</comment>
<proteinExistence type="inferred from homology"/>
<keyword evidence="8" id="KW-1133">Transmembrane helix</keyword>
<keyword evidence="5" id="KW-0378">Hydrolase</keyword>
<dbReference type="OMA" id="YPTHEAR"/>
<dbReference type="PANTHER" id="PTHR11733:SF241">
    <property type="entry name" value="GH26575P-RELATED"/>
    <property type="match status" value="1"/>
</dbReference>
<keyword evidence="4" id="KW-0479">Metal-binding</keyword>
<protein>
    <recommendedName>
        <fullName evidence="13">M13 family peptidase</fullName>
    </recommendedName>
</protein>
<dbReference type="GO" id="GO:0016485">
    <property type="term" value="P:protein processing"/>
    <property type="evidence" value="ECO:0007669"/>
    <property type="project" value="TreeGrafter"/>
</dbReference>
<evidence type="ECO:0000256" key="8">
    <source>
        <dbReference type="SAM" id="Phobius"/>
    </source>
</evidence>
<evidence type="ECO:0000256" key="2">
    <source>
        <dbReference type="ARBA" id="ARBA00007357"/>
    </source>
</evidence>
<evidence type="ECO:0000256" key="4">
    <source>
        <dbReference type="ARBA" id="ARBA00022723"/>
    </source>
</evidence>
<dbReference type="InterPro" id="IPR008753">
    <property type="entry name" value="Peptidase_M13_N"/>
</dbReference>
<dbReference type="Pfam" id="PF01431">
    <property type="entry name" value="Peptidase_M13"/>
    <property type="match status" value="1"/>
</dbReference>
<evidence type="ECO:0008006" key="13">
    <source>
        <dbReference type="Google" id="ProtNLM"/>
    </source>
</evidence>
<feature type="domain" description="Peptidase M13 N-terminal" evidence="10">
    <location>
        <begin position="95"/>
        <end position="457"/>
    </location>
</feature>
<dbReference type="SUPFAM" id="SSF55486">
    <property type="entry name" value="Metalloproteases ('zincins'), catalytic domain"/>
    <property type="match status" value="1"/>
</dbReference>
<dbReference type="OrthoDB" id="6494914at2759"/>
<evidence type="ECO:0000256" key="7">
    <source>
        <dbReference type="ARBA" id="ARBA00023049"/>
    </source>
</evidence>
<evidence type="ECO:0000313" key="11">
    <source>
        <dbReference type="EMBL" id="KAH9368328.1"/>
    </source>
</evidence>
<dbReference type="PROSITE" id="PS51885">
    <property type="entry name" value="NEPRILYSIN"/>
    <property type="match status" value="1"/>
</dbReference>
<sequence length="707" mass="81070">MTRAPVFTPTVIKIDTDDAHSTRSRAQQEGAGREAPKRERLLVISIVVLVATLVSFVAIYLLLFRKAFTIDYCNTDDCVSHANALSTALDSTVNPCVNFSAFVCGRWRESAAHKSVLDRGKWLALKNSIAELDSDLWLHRLASKFYHKCLIRESRSADNIRSLKTFMNESLNLVWPEGIPPNDDNLHPLAVMLVMAVRWDVNFLFRVEIAYNNTLSGGAVSFVRWGRLDAAWRSHLARPMSVSEYHDHIVDHLKELKTDLKGATPEELQQLEKDFTTDIYGALRRRGNQTWFEFRGLSARTSVSPDAWRTFFNEALDRRDMFEEESRIAFEDSKILDSIKRLFLQHSHVRLFIGLAWMFIQSHLWAAAGKPKLMFGDAAEEGKKIACLEFVDSRLGLLSSLQHLGRRYKTPEIRQNISTFVNRSKHVLKSLLRTASWIDTEVLDQARSKLDAMTVGILPAEEFFLPRGLEELYRNFTPINGTNFMDTWKQYSELYQKLQHHQHFRDVYSKRMSFRHEPYTYNYLLNAVDVALVGLEPPLYYLNATLAINYAAAGYRIAREMCRSFDHQGQSIDHRGAHGRWWQLVQTTEYSQRLNCDLKLTLGGNYTPDIIPAIPALEVSFAAYKFAVATDVSFKGAQDVRLRNLEAYSDDQIFFMTFCYTFCTKGEESNDDECNVLVKHSSAFAKAFQCPPDSPMNVPEKCTFFLE</sequence>
<gene>
    <name evidence="11" type="ORF">HPB48_004520</name>
</gene>
<dbReference type="GO" id="GO:0046872">
    <property type="term" value="F:metal ion binding"/>
    <property type="evidence" value="ECO:0007669"/>
    <property type="project" value="UniProtKB-KW"/>
</dbReference>
<dbReference type="Pfam" id="PF05649">
    <property type="entry name" value="Peptidase_M13_N"/>
    <property type="match status" value="1"/>
</dbReference>
<dbReference type="GO" id="GO:0004222">
    <property type="term" value="F:metalloendopeptidase activity"/>
    <property type="evidence" value="ECO:0007669"/>
    <property type="project" value="InterPro"/>
</dbReference>
<dbReference type="EMBL" id="JABSTR010000004">
    <property type="protein sequence ID" value="KAH9368328.1"/>
    <property type="molecule type" value="Genomic_DNA"/>
</dbReference>
<evidence type="ECO:0000256" key="1">
    <source>
        <dbReference type="ARBA" id="ARBA00001947"/>
    </source>
</evidence>
<keyword evidence="8" id="KW-0472">Membrane</keyword>
<evidence type="ECO:0000256" key="6">
    <source>
        <dbReference type="ARBA" id="ARBA00022833"/>
    </source>
</evidence>
<dbReference type="Gene3D" id="3.40.390.10">
    <property type="entry name" value="Collagenase (Catalytic Domain)"/>
    <property type="match status" value="1"/>
</dbReference>
<dbReference type="Proteomes" id="UP000821853">
    <property type="component" value="Chromosome 2"/>
</dbReference>
<keyword evidence="6" id="KW-0862">Zinc</keyword>
<dbReference type="GO" id="GO:0005886">
    <property type="term" value="C:plasma membrane"/>
    <property type="evidence" value="ECO:0007669"/>
    <property type="project" value="TreeGrafter"/>
</dbReference>
<accession>A0A9J6G109</accession>
<reference evidence="11 12" key="1">
    <citation type="journal article" date="2020" name="Cell">
        <title>Large-Scale Comparative Analyses of Tick Genomes Elucidate Their Genetic Diversity and Vector Capacities.</title>
        <authorList>
            <consortium name="Tick Genome and Microbiome Consortium (TIGMIC)"/>
            <person name="Jia N."/>
            <person name="Wang J."/>
            <person name="Shi W."/>
            <person name="Du L."/>
            <person name="Sun Y."/>
            <person name="Zhan W."/>
            <person name="Jiang J.F."/>
            <person name="Wang Q."/>
            <person name="Zhang B."/>
            <person name="Ji P."/>
            <person name="Bell-Sakyi L."/>
            <person name="Cui X.M."/>
            <person name="Yuan T.T."/>
            <person name="Jiang B.G."/>
            <person name="Yang W.F."/>
            <person name="Lam T.T."/>
            <person name="Chang Q.C."/>
            <person name="Ding S.J."/>
            <person name="Wang X.J."/>
            <person name="Zhu J.G."/>
            <person name="Ruan X.D."/>
            <person name="Zhao L."/>
            <person name="Wei J.T."/>
            <person name="Ye R.Z."/>
            <person name="Que T.C."/>
            <person name="Du C.H."/>
            <person name="Zhou Y.H."/>
            <person name="Cheng J.X."/>
            <person name="Dai P.F."/>
            <person name="Guo W.B."/>
            <person name="Han X.H."/>
            <person name="Huang E.J."/>
            <person name="Li L.F."/>
            <person name="Wei W."/>
            <person name="Gao Y.C."/>
            <person name="Liu J.Z."/>
            <person name="Shao H.Z."/>
            <person name="Wang X."/>
            <person name="Wang C.C."/>
            <person name="Yang T.C."/>
            <person name="Huo Q.B."/>
            <person name="Li W."/>
            <person name="Chen H.Y."/>
            <person name="Chen S.E."/>
            <person name="Zhou L.G."/>
            <person name="Ni X.B."/>
            <person name="Tian J.H."/>
            <person name="Sheng Y."/>
            <person name="Liu T."/>
            <person name="Pan Y.S."/>
            <person name="Xia L.Y."/>
            <person name="Li J."/>
            <person name="Zhao F."/>
            <person name="Cao W.C."/>
        </authorList>
    </citation>
    <scope>NUCLEOTIDE SEQUENCE [LARGE SCALE GENOMIC DNA]</scope>
    <source>
        <strain evidence="11">HaeL-2018</strain>
    </source>
</reference>
<dbReference type="InterPro" id="IPR018497">
    <property type="entry name" value="Peptidase_M13_C"/>
</dbReference>
<keyword evidence="8" id="KW-0812">Transmembrane</keyword>
<organism evidence="11 12">
    <name type="scientific">Haemaphysalis longicornis</name>
    <name type="common">Bush tick</name>
    <dbReference type="NCBI Taxonomy" id="44386"/>
    <lineage>
        <taxon>Eukaryota</taxon>
        <taxon>Metazoa</taxon>
        <taxon>Ecdysozoa</taxon>
        <taxon>Arthropoda</taxon>
        <taxon>Chelicerata</taxon>
        <taxon>Arachnida</taxon>
        <taxon>Acari</taxon>
        <taxon>Parasitiformes</taxon>
        <taxon>Ixodida</taxon>
        <taxon>Ixodoidea</taxon>
        <taxon>Ixodidae</taxon>
        <taxon>Haemaphysalinae</taxon>
        <taxon>Haemaphysalis</taxon>
    </lineage>
</organism>
<evidence type="ECO:0000259" key="9">
    <source>
        <dbReference type="Pfam" id="PF01431"/>
    </source>
</evidence>
<evidence type="ECO:0000313" key="12">
    <source>
        <dbReference type="Proteomes" id="UP000821853"/>
    </source>
</evidence>
<dbReference type="AlphaFoldDB" id="A0A9J6G109"/>
<feature type="transmembrane region" description="Helical" evidence="8">
    <location>
        <begin position="41"/>
        <end position="63"/>
    </location>
</feature>
<keyword evidence="7" id="KW-0482">Metalloprotease</keyword>